<keyword evidence="7 9" id="KW-1133">Transmembrane helix</keyword>
<dbReference type="PANTHER" id="PTHR42865">
    <property type="entry name" value="PROTON/GLUTAMATE-ASPARTATE SYMPORTER"/>
    <property type="match status" value="1"/>
</dbReference>
<dbReference type="HAMAP" id="MF_01582">
    <property type="entry name" value="Ser_Thr_transp_SstT"/>
    <property type="match status" value="1"/>
</dbReference>
<feature type="transmembrane region" description="Helical" evidence="9">
    <location>
        <begin position="289"/>
        <end position="314"/>
    </location>
</feature>
<comment type="function">
    <text evidence="9">Involved in the import of serine and threonine into the cell, with the concomitant import of sodium (symport system).</text>
</comment>
<feature type="transmembrane region" description="Helical" evidence="9">
    <location>
        <begin position="55"/>
        <end position="72"/>
    </location>
</feature>
<feature type="transmembrane region" description="Helical" evidence="9">
    <location>
        <begin position="12"/>
        <end position="35"/>
    </location>
</feature>
<evidence type="ECO:0000313" key="10">
    <source>
        <dbReference type="EMBL" id="MEJ5044957.1"/>
    </source>
</evidence>
<evidence type="ECO:0000256" key="3">
    <source>
        <dbReference type="ARBA" id="ARBA00022475"/>
    </source>
</evidence>
<protein>
    <recommendedName>
        <fullName evidence="9">Serine/threonine transporter SstT</fullName>
    </recommendedName>
    <alternativeName>
        <fullName evidence="9">Na(+)/serine-threonine symporter</fullName>
    </alternativeName>
</protein>
<dbReference type="Gene3D" id="1.10.3860.10">
    <property type="entry name" value="Sodium:dicarboxylate symporter"/>
    <property type="match status" value="1"/>
</dbReference>
<organism evidence="10 11">
    <name type="scientific">Pantoea nemavictus</name>
    <dbReference type="NCBI Taxonomy" id="2726955"/>
    <lineage>
        <taxon>Bacteria</taxon>
        <taxon>Pseudomonadati</taxon>
        <taxon>Pseudomonadota</taxon>
        <taxon>Gammaproteobacteria</taxon>
        <taxon>Enterobacterales</taxon>
        <taxon>Erwiniaceae</taxon>
        <taxon>Pantoea</taxon>
    </lineage>
</organism>
<keyword evidence="8 9" id="KW-0472">Membrane</keyword>
<sequence length="415" mass="43554">MQNNFIGRLGALFAGSLVKQIMIGLVAGVALAWFSRDAALAVGLLGELFVRALKAVAPLLVLVLVISSIANHQQGQKTNIRPIIMLYLLSTFFAAVVAVIFSHLFPQTLSMNVGATQITPPSGISEVLHGLLISMVSNPIDALMNANYIGILVWALGLGLAFRHASPSSKAFLNDASNAATWVVRCVIRCAPLGIFGLVASILASTGFDAIWEYANLLALLLGCMLIMALVINPMLVFQKIRRNPYPLVFTCLRESGVTAFFTRSSAANIPVNMALAKRLNLDEDTYSVSIPLGATISMAGASITITVLTLAAVHTLGISVDVPTAILLSLVASLCACGASGVAGGSLLLIPVACNMFGIPNDLAMQVVAVGFIIGVLQDSAETALNSSTDILFTAAVCQAEAERAPRRTVSESE</sequence>
<comment type="subcellular location">
    <subcellularLocation>
        <location evidence="9">Cell membrane</location>
        <topology evidence="9">Multi-pass membrane protein</topology>
    </subcellularLocation>
    <subcellularLocation>
        <location evidence="1">Membrane</location>
        <topology evidence="1">Multi-pass membrane protein</topology>
    </subcellularLocation>
</comment>
<evidence type="ECO:0000256" key="9">
    <source>
        <dbReference type="HAMAP-Rule" id="MF_01582"/>
    </source>
</evidence>
<reference evidence="10 11" key="1">
    <citation type="submission" date="2023-12" db="EMBL/GenBank/DDBJ databases">
        <title>Gut-associated functions are favored during microbiome assembly across C. elegans life.</title>
        <authorList>
            <person name="Zimmermann J."/>
        </authorList>
    </citation>
    <scope>NUCLEOTIDE SEQUENCE [LARGE SCALE GENOMIC DNA]</scope>
    <source>
        <strain evidence="10 11">BIGb0393</strain>
    </source>
</reference>
<dbReference type="RefSeq" id="WP_009127511.1">
    <property type="nucleotide sequence ID" value="NZ_JACAWY010000001.1"/>
</dbReference>
<name>A0ABU8PSI3_9GAMM</name>
<proteinExistence type="inferred from homology"/>
<evidence type="ECO:0000256" key="1">
    <source>
        <dbReference type="ARBA" id="ARBA00004141"/>
    </source>
</evidence>
<accession>A0ABU8PSI3</accession>
<dbReference type="InterPro" id="IPR001991">
    <property type="entry name" value="Na-dicarboxylate_symporter"/>
</dbReference>
<feature type="transmembrane region" description="Helical" evidence="9">
    <location>
        <begin position="84"/>
        <end position="105"/>
    </location>
</feature>
<dbReference type="InterPro" id="IPR036458">
    <property type="entry name" value="Na:dicarbo_symporter_sf"/>
</dbReference>
<feature type="transmembrane region" description="Helical" evidence="9">
    <location>
        <begin position="142"/>
        <end position="162"/>
    </location>
</feature>
<comment type="similarity">
    <text evidence="9">Belongs to the dicarboxylate/amino acid:cation symporter (DAACS) (TC 2.A.23) family.</text>
</comment>
<feature type="transmembrane region" description="Helical" evidence="9">
    <location>
        <begin position="326"/>
        <end position="351"/>
    </location>
</feature>
<evidence type="ECO:0000256" key="6">
    <source>
        <dbReference type="ARBA" id="ARBA00022970"/>
    </source>
</evidence>
<dbReference type="Proteomes" id="UP001362100">
    <property type="component" value="Unassembled WGS sequence"/>
</dbReference>
<keyword evidence="2 9" id="KW-0813">Transport</keyword>
<dbReference type="PRINTS" id="PR00173">
    <property type="entry name" value="EDTRNSPORT"/>
</dbReference>
<feature type="transmembrane region" description="Helical" evidence="9">
    <location>
        <begin position="182"/>
        <end position="205"/>
    </location>
</feature>
<dbReference type="PANTHER" id="PTHR42865:SF8">
    <property type="entry name" value="SERINE_THREONINE TRANSPORTER SSTT"/>
    <property type="match status" value="1"/>
</dbReference>
<evidence type="ECO:0000256" key="7">
    <source>
        <dbReference type="ARBA" id="ARBA00022989"/>
    </source>
</evidence>
<dbReference type="Pfam" id="PF00375">
    <property type="entry name" value="SDF"/>
    <property type="match status" value="1"/>
</dbReference>
<keyword evidence="5 9" id="KW-0769">Symport</keyword>
<keyword evidence="3 9" id="KW-1003">Cell membrane</keyword>
<feature type="transmembrane region" description="Helical" evidence="9">
    <location>
        <begin position="217"/>
        <end position="238"/>
    </location>
</feature>
<evidence type="ECO:0000256" key="4">
    <source>
        <dbReference type="ARBA" id="ARBA00022692"/>
    </source>
</evidence>
<dbReference type="InterPro" id="IPR023025">
    <property type="entry name" value="Ser_Thr_transp_SstT"/>
</dbReference>
<evidence type="ECO:0000256" key="2">
    <source>
        <dbReference type="ARBA" id="ARBA00022448"/>
    </source>
</evidence>
<evidence type="ECO:0000256" key="8">
    <source>
        <dbReference type="ARBA" id="ARBA00023136"/>
    </source>
</evidence>
<evidence type="ECO:0000256" key="5">
    <source>
        <dbReference type="ARBA" id="ARBA00022847"/>
    </source>
</evidence>
<comment type="catalytic activity">
    <reaction evidence="9">
        <text>L-threonine(in) + Na(+)(in) = L-threonine(out) + Na(+)(out)</text>
        <dbReference type="Rhea" id="RHEA:69999"/>
        <dbReference type="ChEBI" id="CHEBI:29101"/>
        <dbReference type="ChEBI" id="CHEBI:57926"/>
    </reaction>
</comment>
<keyword evidence="11" id="KW-1185">Reference proteome</keyword>
<evidence type="ECO:0000313" key="11">
    <source>
        <dbReference type="Proteomes" id="UP001362100"/>
    </source>
</evidence>
<comment type="caution">
    <text evidence="10">The sequence shown here is derived from an EMBL/GenBank/DDBJ whole genome shotgun (WGS) entry which is preliminary data.</text>
</comment>
<gene>
    <name evidence="9 10" type="primary">sstT</name>
    <name evidence="10" type="ORF">WH298_07005</name>
</gene>
<keyword evidence="6 9" id="KW-0029">Amino-acid transport</keyword>
<dbReference type="SUPFAM" id="SSF118215">
    <property type="entry name" value="Proton glutamate symport protein"/>
    <property type="match status" value="1"/>
</dbReference>
<dbReference type="NCBIfam" id="NF010151">
    <property type="entry name" value="PRK13628.1"/>
    <property type="match status" value="1"/>
</dbReference>
<comment type="catalytic activity">
    <reaction evidence="9">
        <text>L-serine(in) + Na(+)(in) = L-serine(out) + Na(+)(out)</text>
        <dbReference type="Rhea" id="RHEA:29575"/>
        <dbReference type="ChEBI" id="CHEBI:29101"/>
        <dbReference type="ChEBI" id="CHEBI:33384"/>
    </reaction>
</comment>
<dbReference type="EMBL" id="JBBGZW010000001">
    <property type="protein sequence ID" value="MEJ5044957.1"/>
    <property type="molecule type" value="Genomic_DNA"/>
</dbReference>
<keyword evidence="4 9" id="KW-0812">Transmembrane</keyword>